<keyword evidence="2" id="KW-1185">Reference proteome</keyword>
<organism evidence="1 2">
    <name type="scientific">Neophaeococcomyces mojaviensis</name>
    <dbReference type="NCBI Taxonomy" id="3383035"/>
    <lineage>
        <taxon>Eukaryota</taxon>
        <taxon>Fungi</taxon>
        <taxon>Dikarya</taxon>
        <taxon>Ascomycota</taxon>
        <taxon>Pezizomycotina</taxon>
        <taxon>Eurotiomycetes</taxon>
        <taxon>Chaetothyriomycetidae</taxon>
        <taxon>Chaetothyriales</taxon>
        <taxon>Chaetothyriales incertae sedis</taxon>
        <taxon>Neophaeococcomyces</taxon>
    </lineage>
</organism>
<name>A0ACC3A561_9EURO</name>
<proteinExistence type="predicted"/>
<dbReference type="Proteomes" id="UP001172386">
    <property type="component" value="Unassembled WGS sequence"/>
</dbReference>
<sequence length="446" mass="50639">MTSAAGLCLMLTEKETESKLNKLKLEITVIKPSPSPCDMRAKPRSVVAVPADLVSPKVHGIFVIASETGQTLASEEYADTPTKMAQTNGIGVGIVREQTPVDTSVVPPGRVISTSMMRHAAFEQTPPPDSTQWSSAIGHASTGKSGRVIERLQQEIDRLNREKHLLKLRHEEAERATETLNTRNQYLQDRNSNYESSHEANLRQLQRKERQVEDLREELQREKLKTARAEEAVLTAAMNEDVWREQANQAKAIAQQKEAEYNAVASCRSMDNERHQSGLDSVRSHLTALVRRREEDIEKQNRMEIIAEQQKRTIEQLEELAKRLTNNFRLYRSEIDSAIEDLRGAASENDELVNQKVEEMKRVTGEMRWVMNVETVVNGRQIPTRSSALSDTKTNSDEQSFDTVKEKEKEKDSELSVEDFPKPPSPSKKMSLDFRRHKRKGSKVVK</sequence>
<gene>
    <name evidence="1" type="primary">SHE3</name>
    <name evidence="1" type="ORF">H2198_005563</name>
</gene>
<protein>
    <submittedName>
        <fullName evidence="1">Mother-specific HO expression</fullName>
    </submittedName>
</protein>
<dbReference type="EMBL" id="JAPDRQ010000093">
    <property type="protein sequence ID" value="KAJ9655562.1"/>
    <property type="molecule type" value="Genomic_DNA"/>
</dbReference>
<reference evidence="1" key="1">
    <citation type="submission" date="2022-10" db="EMBL/GenBank/DDBJ databases">
        <title>Culturing micro-colonial fungi from biological soil crusts in the Mojave desert and describing Neophaeococcomyces mojavensis, and introducing the new genera and species Taxawa tesnikishii.</title>
        <authorList>
            <person name="Kurbessoian T."/>
            <person name="Stajich J.E."/>
        </authorList>
    </citation>
    <scope>NUCLEOTIDE SEQUENCE</scope>
    <source>
        <strain evidence="1">JES_112</strain>
    </source>
</reference>
<comment type="caution">
    <text evidence="1">The sequence shown here is derived from an EMBL/GenBank/DDBJ whole genome shotgun (WGS) entry which is preliminary data.</text>
</comment>
<evidence type="ECO:0000313" key="1">
    <source>
        <dbReference type="EMBL" id="KAJ9655562.1"/>
    </source>
</evidence>
<evidence type="ECO:0000313" key="2">
    <source>
        <dbReference type="Proteomes" id="UP001172386"/>
    </source>
</evidence>
<accession>A0ACC3A561</accession>